<feature type="compositionally biased region" description="Low complexity" evidence="1">
    <location>
        <begin position="179"/>
        <end position="199"/>
    </location>
</feature>
<evidence type="ECO:0000313" key="2">
    <source>
        <dbReference type="EMBL" id="QDT17075.1"/>
    </source>
</evidence>
<feature type="compositionally biased region" description="Pro residues" evidence="1">
    <location>
        <begin position="247"/>
        <end position="265"/>
    </location>
</feature>
<sequence>MPLSPPPAAPDSPRRPVPLALWLIPAAVVATLVGCAGGVQEGVRETTVHLRAIYAAEKAFLHRGDLFHNCCSSPLDFKHGFKDGYVEVALNGDDVCASPTPPSCYWGCGTGDACSRTELLNCYYDGWAHGAIAAAQDGVVGMNTVPVRNICGDLGHMPPGFDHAPGRPTFGGPPPYAPPGLEGSQRSVPAAPAAPLRAPVWDEPLDGGPTPAPIPLLPPADGEESVGGATGDDALQRLLDADGYRPLPAPEPLPEFPADPAPVEPPAGDAEPDFPPLDDPFREAEGPVTRFTPAGAIPTLHADPVSGPGADGPRVTALWGASE</sequence>
<feature type="region of interest" description="Disordered" evidence="1">
    <location>
        <begin position="243"/>
        <end position="313"/>
    </location>
</feature>
<dbReference type="AlphaFoldDB" id="A0A517PCH8"/>
<evidence type="ECO:0000256" key="1">
    <source>
        <dbReference type="SAM" id="MobiDB-lite"/>
    </source>
</evidence>
<reference evidence="2 3" key="1">
    <citation type="submission" date="2019-02" db="EMBL/GenBank/DDBJ databases">
        <title>Deep-cultivation of Planctomycetes and their phenomic and genomic characterization uncovers novel biology.</title>
        <authorList>
            <person name="Wiegand S."/>
            <person name="Jogler M."/>
            <person name="Boedeker C."/>
            <person name="Pinto D."/>
            <person name="Vollmers J."/>
            <person name="Rivas-Marin E."/>
            <person name="Kohn T."/>
            <person name="Peeters S.H."/>
            <person name="Heuer A."/>
            <person name="Rast P."/>
            <person name="Oberbeckmann S."/>
            <person name="Bunk B."/>
            <person name="Jeske O."/>
            <person name="Meyerdierks A."/>
            <person name="Storesund J.E."/>
            <person name="Kallscheuer N."/>
            <person name="Luecker S."/>
            <person name="Lage O.M."/>
            <person name="Pohl T."/>
            <person name="Merkel B.J."/>
            <person name="Hornburger P."/>
            <person name="Mueller R.-W."/>
            <person name="Bruemmer F."/>
            <person name="Labrenz M."/>
            <person name="Spormann A.M."/>
            <person name="Op den Camp H."/>
            <person name="Overmann J."/>
            <person name="Amann R."/>
            <person name="Jetten M.S.M."/>
            <person name="Mascher T."/>
            <person name="Medema M.H."/>
            <person name="Devos D.P."/>
            <person name="Kaster A.-K."/>
            <person name="Ovreas L."/>
            <person name="Rohde M."/>
            <person name="Galperin M.Y."/>
            <person name="Jogler C."/>
        </authorList>
    </citation>
    <scope>NUCLEOTIDE SEQUENCE [LARGE SCALE GENOMIC DNA]</scope>
    <source>
        <strain evidence="2 3">CA12</strain>
    </source>
</reference>
<keyword evidence="3" id="KW-1185">Reference proteome</keyword>
<accession>A0A517PCH8</accession>
<protein>
    <submittedName>
        <fullName evidence="2">Uncharacterized protein</fullName>
    </submittedName>
</protein>
<dbReference type="KEGG" id="acaf:CA12_31870"/>
<evidence type="ECO:0000313" key="3">
    <source>
        <dbReference type="Proteomes" id="UP000318741"/>
    </source>
</evidence>
<organism evidence="2 3">
    <name type="scientific">Alienimonas californiensis</name>
    <dbReference type="NCBI Taxonomy" id="2527989"/>
    <lineage>
        <taxon>Bacteria</taxon>
        <taxon>Pseudomonadati</taxon>
        <taxon>Planctomycetota</taxon>
        <taxon>Planctomycetia</taxon>
        <taxon>Planctomycetales</taxon>
        <taxon>Planctomycetaceae</taxon>
        <taxon>Alienimonas</taxon>
    </lineage>
</organism>
<name>A0A517PCH8_9PLAN</name>
<feature type="region of interest" description="Disordered" evidence="1">
    <location>
        <begin position="161"/>
        <end position="230"/>
    </location>
</feature>
<dbReference type="RefSeq" id="WP_145359981.1">
    <property type="nucleotide sequence ID" value="NZ_CP036265.1"/>
</dbReference>
<gene>
    <name evidence="2" type="ORF">CA12_31870</name>
</gene>
<dbReference type="OrthoDB" id="215737at2"/>
<dbReference type="EMBL" id="CP036265">
    <property type="protein sequence ID" value="QDT17075.1"/>
    <property type="molecule type" value="Genomic_DNA"/>
</dbReference>
<dbReference type="Proteomes" id="UP000318741">
    <property type="component" value="Chromosome"/>
</dbReference>
<proteinExistence type="predicted"/>